<name>A0AAW0QFL1_9PEZI</name>
<keyword evidence="3" id="KW-1185">Reference proteome</keyword>
<protein>
    <recommendedName>
        <fullName evidence="1">Heterokaryon incompatibility domain-containing protein</fullName>
    </recommendedName>
</protein>
<dbReference type="AlphaFoldDB" id="A0AAW0QFL1"/>
<dbReference type="Proteomes" id="UP001392437">
    <property type="component" value="Unassembled WGS sequence"/>
</dbReference>
<evidence type="ECO:0000259" key="1">
    <source>
        <dbReference type="Pfam" id="PF06985"/>
    </source>
</evidence>
<sequence length="623" mass="68327">MDAMDLDIVPTAPHYHPLDPHEIRLALLEPSPDDDGPLSVRLYPASIQSPPPYDAISYVWGHDTTDTVPILCDGMPVRITKNLHWALMRARKHRRTTTMATANPGPTSVAIVVWADALCINQRDNAERSAQVALMGRIYAGARTVLVCMGPNLSDGGGAHVASLLHDWEKARVLCATGREDEVDPNVFQDKQRWRALGALTGAPWFERVWVVQEVGLARDPRVLYGGGEYGLGGGGGDGTVGVAPGAAAEFSYRLMRQSIAWTCQRMLDFATSMGIRGLAIHHWWSDWSQLRVAVGVAQQPRHYQFLDLLDHGALLQCRDPRDRIYAFLGHPLAAAAGPIVPDYTKPKLRVFQETTVLLLRDSGVRTLSSVEHDVQTIEEDAPSWVVRWDVTPTLNNVWSSDSQLERAGAGISTGQSLELDGDYLQVGGVVVDSISSVFPVRLVPNQLQILFTSASANHWQDLVDFVSELEHDRATPFAYDAASKGAILAHTLCGQYLEIDLMRLYSEYISNQQRRSDGIAQIARLFYCRVESLCLGRAFVITSKGYYGLAPGICCPGDVCAVVQDGAVPLLLRPQSSDSGGGDGSAMSRRLVGEMYLHGFMEGHAASMVREGMLGQEVFRIR</sequence>
<proteinExistence type="predicted"/>
<evidence type="ECO:0000313" key="3">
    <source>
        <dbReference type="Proteomes" id="UP001392437"/>
    </source>
</evidence>
<dbReference type="Pfam" id="PF26639">
    <property type="entry name" value="Het-6_barrel"/>
    <property type="match status" value="1"/>
</dbReference>
<dbReference type="InterPro" id="IPR052895">
    <property type="entry name" value="HetReg/Transcr_Mod"/>
</dbReference>
<comment type="caution">
    <text evidence="2">The sequence shown here is derived from an EMBL/GenBank/DDBJ whole genome shotgun (WGS) entry which is preliminary data.</text>
</comment>
<dbReference type="Pfam" id="PF06985">
    <property type="entry name" value="HET"/>
    <property type="match status" value="1"/>
</dbReference>
<gene>
    <name evidence="2" type="ORF">PG999_010885</name>
</gene>
<feature type="domain" description="Heterokaryon incompatibility" evidence="1">
    <location>
        <begin position="53"/>
        <end position="214"/>
    </location>
</feature>
<dbReference type="EMBL" id="JAQQWP010000009">
    <property type="protein sequence ID" value="KAK8100511.1"/>
    <property type="molecule type" value="Genomic_DNA"/>
</dbReference>
<evidence type="ECO:0000313" key="2">
    <source>
        <dbReference type="EMBL" id="KAK8100511.1"/>
    </source>
</evidence>
<dbReference type="PANTHER" id="PTHR24148">
    <property type="entry name" value="ANKYRIN REPEAT DOMAIN-CONTAINING PROTEIN 39 HOMOLOG-RELATED"/>
    <property type="match status" value="1"/>
</dbReference>
<reference evidence="2 3" key="1">
    <citation type="submission" date="2023-01" db="EMBL/GenBank/DDBJ databases">
        <title>Analysis of 21 Apiospora genomes using comparative genomics revels a genus with tremendous synthesis potential of carbohydrate active enzymes and secondary metabolites.</title>
        <authorList>
            <person name="Sorensen T."/>
        </authorList>
    </citation>
    <scope>NUCLEOTIDE SEQUENCE [LARGE SCALE GENOMIC DNA]</scope>
    <source>
        <strain evidence="2 3">CBS 117206</strain>
    </source>
</reference>
<organism evidence="2 3">
    <name type="scientific">Apiospora kogelbergensis</name>
    <dbReference type="NCBI Taxonomy" id="1337665"/>
    <lineage>
        <taxon>Eukaryota</taxon>
        <taxon>Fungi</taxon>
        <taxon>Dikarya</taxon>
        <taxon>Ascomycota</taxon>
        <taxon>Pezizomycotina</taxon>
        <taxon>Sordariomycetes</taxon>
        <taxon>Xylariomycetidae</taxon>
        <taxon>Amphisphaeriales</taxon>
        <taxon>Apiosporaceae</taxon>
        <taxon>Apiospora</taxon>
    </lineage>
</organism>
<accession>A0AAW0QFL1</accession>
<dbReference type="PANTHER" id="PTHR24148:SF64">
    <property type="entry name" value="HETEROKARYON INCOMPATIBILITY DOMAIN-CONTAINING PROTEIN"/>
    <property type="match status" value="1"/>
</dbReference>
<dbReference type="InterPro" id="IPR010730">
    <property type="entry name" value="HET"/>
</dbReference>